<comment type="caution">
    <text evidence="2">The sequence shown here is derived from an EMBL/GenBank/DDBJ whole genome shotgun (WGS) entry which is preliminary data.</text>
</comment>
<keyword evidence="3" id="KW-1185">Reference proteome</keyword>
<gene>
    <name evidence="2" type="ORF">EDD61_1076</name>
</gene>
<dbReference type="Gene3D" id="1.10.260.40">
    <property type="entry name" value="lambda repressor-like DNA-binding domains"/>
    <property type="match status" value="1"/>
</dbReference>
<feature type="domain" description="HTH cro/C1-type" evidence="1">
    <location>
        <begin position="8"/>
        <end position="62"/>
    </location>
</feature>
<dbReference type="SMART" id="SM00530">
    <property type="entry name" value="HTH_XRE"/>
    <property type="match status" value="1"/>
</dbReference>
<dbReference type="CDD" id="cd00093">
    <property type="entry name" value="HTH_XRE"/>
    <property type="match status" value="1"/>
</dbReference>
<dbReference type="RefSeq" id="WP_008687575.1">
    <property type="nucleotide sequence ID" value="NZ_AP024510.1"/>
</dbReference>
<dbReference type="AlphaFoldDB" id="A0A4R3TEE9"/>
<organism evidence="2 3">
    <name type="scientific">Longicatena caecimuris</name>
    <dbReference type="NCBI Taxonomy" id="1796635"/>
    <lineage>
        <taxon>Bacteria</taxon>
        <taxon>Bacillati</taxon>
        <taxon>Bacillota</taxon>
        <taxon>Erysipelotrichia</taxon>
        <taxon>Erysipelotrichales</taxon>
        <taxon>Erysipelotrichaceae</taxon>
        <taxon>Longicatena</taxon>
    </lineage>
</organism>
<evidence type="ECO:0000313" key="3">
    <source>
        <dbReference type="Proteomes" id="UP000295773"/>
    </source>
</evidence>
<dbReference type="SUPFAM" id="SSF47413">
    <property type="entry name" value="lambda repressor-like DNA-binding domains"/>
    <property type="match status" value="1"/>
</dbReference>
<dbReference type="InterPro" id="IPR010982">
    <property type="entry name" value="Lambda_DNA-bd_dom_sf"/>
</dbReference>
<dbReference type="GeneID" id="73796206"/>
<sequence>MLKIGGILQARMVQKDMKQKELANLLNVDQRTISSYCKNISFPNLETLSAICEILELDLNELLQIHAKGNEELLIHDDIELSLLQHFRKLPNGKKRVFAKSMAQLITLLHEEE</sequence>
<name>A0A4R3TEE9_9FIRM</name>
<reference evidence="2 3" key="1">
    <citation type="submission" date="2019-03" db="EMBL/GenBank/DDBJ databases">
        <title>Genomic Encyclopedia of Type Strains, Phase IV (KMG-IV): sequencing the most valuable type-strain genomes for metagenomic binning, comparative biology and taxonomic classification.</title>
        <authorList>
            <person name="Goeker M."/>
        </authorList>
    </citation>
    <scope>NUCLEOTIDE SEQUENCE [LARGE SCALE GENOMIC DNA]</scope>
    <source>
        <strain evidence="2 3">DSM 29481</strain>
    </source>
</reference>
<dbReference type="Proteomes" id="UP000295773">
    <property type="component" value="Unassembled WGS sequence"/>
</dbReference>
<proteinExistence type="predicted"/>
<evidence type="ECO:0000259" key="1">
    <source>
        <dbReference type="PROSITE" id="PS50943"/>
    </source>
</evidence>
<dbReference type="PROSITE" id="PS50943">
    <property type="entry name" value="HTH_CROC1"/>
    <property type="match status" value="1"/>
</dbReference>
<evidence type="ECO:0000313" key="2">
    <source>
        <dbReference type="EMBL" id="TCU60318.1"/>
    </source>
</evidence>
<accession>A0A4R3TEE9</accession>
<dbReference type="InterPro" id="IPR001387">
    <property type="entry name" value="Cro/C1-type_HTH"/>
</dbReference>
<protein>
    <submittedName>
        <fullName evidence="2">Helix-turn-helix protein</fullName>
    </submittedName>
</protein>
<dbReference type="GO" id="GO:0003677">
    <property type="term" value="F:DNA binding"/>
    <property type="evidence" value="ECO:0007669"/>
    <property type="project" value="InterPro"/>
</dbReference>
<dbReference type="Pfam" id="PF01381">
    <property type="entry name" value="HTH_3"/>
    <property type="match status" value="1"/>
</dbReference>
<dbReference type="EMBL" id="SMBP01000007">
    <property type="protein sequence ID" value="TCU60318.1"/>
    <property type="molecule type" value="Genomic_DNA"/>
</dbReference>